<organism evidence="2 3">
    <name type="scientific">Bifidobacterium phasiani</name>
    <dbReference type="NCBI Taxonomy" id="2834431"/>
    <lineage>
        <taxon>Bacteria</taxon>
        <taxon>Bacillati</taxon>
        <taxon>Actinomycetota</taxon>
        <taxon>Actinomycetes</taxon>
        <taxon>Bifidobacteriales</taxon>
        <taxon>Bifidobacteriaceae</taxon>
        <taxon>Bifidobacterium</taxon>
    </lineage>
</organism>
<evidence type="ECO:0000313" key="2">
    <source>
        <dbReference type="EMBL" id="MBW3083637.1"/>
    </source>
</evidence>
<feature type="transmembrane region" description="Helical" evidence="1">
    <location>
        <begin position="26"/>
        <end position="48"/>
    </location>
</feature>
<reference evidence="2 3" key="1">
    <citation type="submission" date="2021-05" db="EMBL/GenBank/DDBJ databases">
        <title>Phylogenetic classification of ten novel species belonging to the genus Bifidobacterium comprising B. colchicus sp. nov., B. abeli sp. nov., B. bicoloris sp. nov., B. guerezis sp. nov., B. rosaliae sp. nov., B. santillanensis sp. nov., B. argentati sp. nov., B. amazzoni sp. nov., B. pluviali sp. nov., and B. pinnaculum sp. nov.</title>
        <authorList>
            <person name="Lugli G.A."/>
            <person name="Ruiz Garcia L."/>
            <person name="Margolles A."/>
            <person name="Ventura M."/>
        </authorList>
    </citation>
    <scope>NUCLEOTIDE SEQUENCE [LARGE SCALE GENOMIC DNA]</scope>
    <source>
        <strain evidence="2 3">6T3</strain>
    </source>
</reference>
<sequence>MMTSPYRPSEPQPKPRYARRKPAGPIVVLVAVGAIFLSFAAVLMAWSYGSGDLETLIGYGLVWTGAVCAVLGLLTVVLGCIGRRSGGLTPFSWIAACLAVIVVFLGIAYSTVYRRMLDVRAQYAAAGDSGLAAGVNVHGYAVIGSDPATVQRLGDGLWTQGDGTDDILHIDLSEYGRDNGSHAVTYNGGGLGTSTCPAGLIRLAPYRTSVVVTIPDGCSWEFSDANRWWVDYDDHFGGMWAATAWNSWGGYDQIGPVLHDYSMGVYSSPDPIGDVEGDSGYNWVYDQGDANAPAVPELTIQVDASAMGEVIVQYASQNTLPTYDEWAGMTEDDHE</sequence>
<evidence type="ECO:0000313" key="3">
    <source>
        <dbReference type="Proteomes" id="UP000812844"/>
    </source>
</evidence>
<protein>
    <submittedName>
        <fullName evidence="2">Uncharacterized protein</fullName>
    </submittedName>
</protein>
<keyword evidence="3" id="KW-1185">Reference proteome</keyword>
<keyword evidence="1" id="KW-0472">Membrane</keyword>
<name>A0ABS6WB45_9BIFI</name>
<keyword evidence="1" id="KW-0812">Transmembrane</keyword>
<gene>
    <name evidence="2" type="ORF">KIH73_09800</name>
</gene>
<dbReference type="RefSeq" id="WP_219083020.1">
    <property type="nucleotide sequence ID" value="NZ_JAHBBD010000029.1"/>
</dbReference>
<evidence type="ECO:0000256" key="1">
    <source>
        <dbReference type="SAM" id="Phobius"/>
    </source>
</evidence>
<proteinExistence type="predicted"/>
<feature type="transmembrane region" description="Helical" evidence="1">
    <location>
        <begin position="60"/>
        <end position="81"/>
    </location>
</feature>
<dbReference type="Proteomes" id="UP000812844">
    <property type="component" value="Unassembled WGS sequence"/>
</dbReference>
<dbReference type="EMBL" id="JAHBBD010000029">
    <property type="protein sequence ID" value="MBW3083637.1"/>
    <property type="molecule type" value="Genomic_DNA"/>
</dbReference>
<keyword evidence="1" id="KW-1133">Transmembrane helix</keyword>
<comment type="caution">
    <text evidence="2">The sequence shown here is derived from an EMBL/GenBank/DDBJ whole genome shotgun (WGS) entry which is preliminary data.</text>
</comment>
<feature type="transmembrane region" description="Helical" evidence="1">
    <location>
        <begin position="93"/>
        <end position="112"/>
    </location>
</feature>
<accession>A0ABS6WB45</accession>